<dbReference type="EMBL" id="ANIK01000118">
    <property type="protein sequence ID" value="EMJ90821.1"/>
    <property type="molecule type" value="Genomic_DNA"/>
</dbReference>
<sequence length="66" mass="7187">MDGQQPPWLCSSTANFHFETDGGTKVTPSPFFVPVERPVGSETNKSREAKALFLSEAEMSDPVGSR</sequence>
<protein>
    <submittedName>
        <fullName evidence="2">Uncharacterized protein</fullName>
    </submittedName>
</protein>
<proteinExistence type="predicted"/>
<evidence type="ECO:0000313" key="2">
    <source>
        <dbReference type="EMBL" id="EMJ90821.1"/>
    </source>
</evidence>
<reference evidence="2 3" key="1">
    <citation type="submission" date="2013-01" db="EMBL/GenBank/DDBJ databases">
        <authorList>
            <person name="Harkins D.M."/>
            <person name="Durkin A.S."/>
            <person name="Brinkac L.M."/>
            <person name="Haft D.H."/>
            <person name="Selengut J.D."/>
            <person name="Sanka R."/>
            <person name="DePew J."/>
            <person name="Purushe J."/>
            <person name="Galloway R.L."/>
            <person name="Vinetz J.M."/>
            <person name="Sutton G.G."/>
            <person name="Nierman W.C."/>
            <person name="Fouts D.E."/>
        </authorList>
    </citation>
    <scope>NUCLEOTIDE SEQUENCE [LARGE SCALE GENOMIC DNA]</scope>
    <source>
        <strain evidence="2 3">79601</strain>
    </source>
</reference>
<organism evidence="2 3">
    <name type="scientific">Leptospira alstonii serovar Sichuan str. 79601</name>
    <dbReference type="NCBI Taxonomy" id="1218565"/>
    <lineage>
        <taxon>Bacteria</taxon>
        <taxon>Pseudomonadati</taxon>
        <taxon>Spirochaetota</taxon>
        <taxon>Spirochaetia</taxon>
        <taxon>Leptospirales</taxon>
        <taxon>Leptospiraceae</taxon>
        <taxon>Leptospira</taxon>
    </lineage>
</organism>
<dbReference type="Proteomes" id="UP000011988">
    <property type="component" value="Unassembled WGS sequence"/>
</dbReference>
<name>M6CJK5_9LEPT</name>
<evidence type="ECO:0000256" key="1">
    <source>
        <dbReference type="SAM" id="MobiDB-lite"/>
    </source>
</evidence>
<evidence type="ECO:0000313" key="3">
    <source>
        <dbReference type="Proteomes" id="UP000011988"/>
    </source>
</evidence>
<feature type="region of interest" description="Disordered" evidence="1">
    <location>
        <begin position="35"/>
        <end position="66"/>
    </location>
</feature>
<dbReference type="PATRIC" id="fig|1218565.3.peg.4398"/>
<accession>M6CJK5</accession>
<comment type="caution">
    <text evidence="2">The sequence shown here is derived from an EMBL/GenBank/DDBJ whole genome shotgun (WGS) entry which is preliminary data.</text>
</comment>
<dbReference type="AlphaFoldDB" id="M6CJK5"/>
<gene>
    <name evidence="2" type="ORF">LEP1GSC194_1114</name>
</gene>